<dbReference type="AlphaFoldDB" id="A0A099KUX1"/>
<dbReference type="RefSeq" id="WP_052093659.1">
    <property type="nucleotide sequence ID" value="NZ_JQEC01000021.1"/>
</dbReference>
<name>A0A099KUX1_COLPS</name>
<protein>
    <recommendedName>
        <fullName evidence="1">DUF7822 domain-containing protein</fullName>
    </recommendedName>
</protein>
<comment type="caution">
    <text evidence="2">The sequence shown here is derived from an EMBL/GenBank/DDBJ whole genome shotgun (WGS) entry which is preliminary data.</text>
</comment>
<dbReference type="Pfam" id="PF25135">
    <property type="entry name" value="DUF7822"/>
    <property type="match status" value="1"/>
</dbReference>
<evidence type="ECO:0000259" key="1">
    <source>
        <dbReference type="Pfam" id="PF25135"/>
    </source>
</evidence>
<accession>A0A099KUX1</accession>
<feature type="domain" description="DUF7822" evidence="1">
    <location>
        <begin position="19"/>
        <end position="135"/>
    </location>
</feature>
<evidence type="ECO:0000313" key="3">
    <source>
        <dbReference type="Proteomes" id="UP000029868"/>
    </source>
</evidence>
<reference evidence="2 3" key="1">
    <citation type="submission" date="2014-08" db="EMBL/GenBank/DDBJ databases">
        <title>Genomic and Phenotypic Diversity of Colwellia psychrerythraea strains from Disparate Marine Basins.</title>
        <authorList>
            <person name="Techtmann S.M."/>
            <person name="Stelling S.C."/>
            <person name="Utturkar S.M."/>
            <person name="Alshibli N."/>
            <person name="Harris A."/>
            <person name="Brown S.D."/>
            <person name="Hazen T.C."/>
        </authorList>
    </citation>
    <scope>NUCLEOTIDE SEQUENCE [LARGE SCALE GENOMIC DNA]</scope>
    <source>
        <strain evidence="2 3">GAB14E</strain>
    </source>
</reference>
<gene>
    <name evidence="2" type="ORF">GAB14E_2560</name>
</gene>
<dbReference type="Proteomes" id="UP000029868">
    <property type="component" value="Unassembled WGS sequence"/>
</dbReference>
<proteinExistence type="predicted"/>
<organism evidence="2 3">
    <name type="scientific">Colwellia psychrerythraea</name>
    <name type="common">Vibrio psychroerythus</name>
    <dbReference type="NCBI Taxonomy" id="28229"/>
    <lineage>
        <taxon>Bacteria</taxon>
        <taxon>Pseudomonadati</taxon>
        <taxon>Pseudomonadota</taxon>
        <taxon>Gammaproteobacteria</taxon>
        <taxon>Alteromonadales</taxon>
        <taxon>Colwelliaceae</taxon>
        <taxon>Colwellia</taxon>
    </lineage>
</organism>
<sequence>MANRTYLFSSNGEPSDSNSLVLTGLSEWNYEIPLLYKVLFSGNKAVECQSLIWDLDEPLAISISYEVAIKNIYCFKDSVSSIYSSEIIKSAIQFLSKDENKGEFLILEPYEIYLLNGDSPYEQQQDLLAELKSFDVNKIAEDFIHRYSKNNKKEFTSIFKKPSIDFSHLEDSLNHLGFNEWSNNLYYVPYPPKDKAVTPNYNYFKIVNFELSNLDSYAWFKSIKIDRESKQVHLIEHRNRREFTALLVDENREVNDKLNFRFNIEPKTKHDLMHIFSLMKGFGEEGIWRLSSSSLEKKNGEITLRAVGSTEEYSFKENT</sequence>
<dbReference type="PATRIC" id="fig|28229.3.peg.2180"/>
<dbReference type="InterPro" id="IPR056724">
    <property type="entry name" value="DUF7822"/>
</dbReference>
<dbReference type="EMBL" id="JQEC01000021">
    <property type="protein sequence ID" value="KGJ94005.1"/>
    <property type="molecule type" value="Genomic_DNA"/>
</dbReference>
<evidence type="ECO:0000313" key="2">
    <source>
        <dbReference type="EMBL" id="KGJ94005.1"/>
    </source>
</evidence>
<dbReference type="OrthoDB" id="8858495at2"/>